<comment type="caution">
    <text evidence="1">The sequence shown here is derived from an EMBL/GenBank/DDBJ whole genome shotgun (WGS) entry which is preliminary data.</text>
</comment>
<dbReference type="EMBL" id="JBHFFA010000004">
    <property type="protein sequence ID" value="KAL2630933.1"/>
    <property type="molecule type" value="Genomic_DNA"/>
</dbReference>
<proteinExistence type="predicted"/>
<sequence length="88" mass="10114">MEVCAHRRPRRTGKQRKEPDVLPDVLFLLYSKTSEKKAGSGMIRTQAPAVPPDLRIITFVSFGERRRAVPSLLGMWTRSEEERLCKCK</sequence>
<organism evidence="1 2">
    <name type="scientific">Riccia fluitans</name>
    <dbReference type="NCBI Taxonomy" id="41844"/>
    <lineage>
        <taxon>Eukaryota</taxon>
        <taxon>Viridiplantae</taxon>
        <taxon>Streptophyta</taxon>
        <taxon>Embryophyta</taxon>
        <taxon>Marchantiophyta</taxon>
        <taxon>Marchantiopsida</taxon>
        <taxon>Marchantiidae</taxon>
        <taxon>Marchantiales</taxon>
        <taxon>Ricciaceae</taxon>
        <taxon>Riccia</taxon>
    </lineage>
</organism>
<dbReference type="Proteomes" id="UP001605036">
    <property type="component" value="Unassembled WGS sequence"/>
</dbReference>
<evidence type="ECO:0000313" key="1">
    <source>
        <dbReference type="EMBL" id="KAL2630933.1"/>
    </source>
</evidence>
<name>A0ABD1YJF9_9MARC</name>
<reference evidence="1 2" key="1">
    <citation type="submission" date="2024-09" db="EMBL/GenBank/DDBJ databases">
        <title>Chromosome-scale assembly of Riccia fluitans.</title>
        <authorList>
            <person name="Paukszto L."/>
            <person name="Sawicki J."/>
            <person name="Karawczyk K."/>
            <person name="Piernik-Szablinska J."/>
            <person name="Szczecinska M."/>
            <person name="Mazdziarz M."/>
        </authorList>
    </citation>
    <scope>NUCLEOTIDE SEQUENCE [LARGE SCALE GENOMIC DNA]</scope>
    <source>
        <strain evidence="1">Rf_01</strain>
        <tissue evidence="1">Aerial parts of the thallus</tissue>
    </source>
</reference>
<accession>A0ABD1YJF9</accession>
<gene>
    <name evidence="1" type="ORF">R1flu_015619</name>
</gene>
<protein>
    <submittedName>
        <fullName evidence="1">Uncharacterized protein</fullName>
    </submittedName>
</protein>
<dbReference type="AlphaFoldDB" id="A0ABD1YJF9"/>
<keyword evidence="2" id="KW-1185">Reference proteome</keyword>
<evidence type="ECO:0000313" key="2">
    <source>
        <dbReference type="Proteomes" id="UP001605036"/>
    </source>
</evidence>